<keyword evidence="3 9" id="KW-1003">Cell membrane</keyword>
<protein>
    <recommendedName>
        <fullName evidence="9">Membrane-anchored ubiquitin-fold protein</fullName>
    </recommendedName>
</protein>
<dbReference type="InterPro" id="IPR000626">
    <property type="entry name" value="Ubiquitin-like_dom"/>
</dbReference>
<proteinExistence type="predicted"/>
<dbReference type="PROSITE" id="PS50053">
    <property type="entry name" value="UBIQUITIN_2"/>
    <property type="match status" value="1"/>
</dbReference>
<dbReference type="PANTHER" id="PTHR13169:SF1">
    <property type="entry name" value="MEMBRANE-ANCHORED UBIQUITIN-FOLD PROTEIN 4"/>
    <property type="match status" value="1"/>
</dbReference>
<feature type="domain" description="Ubiquitin-like" evidence="10">
    <location>
        <begin position="7"/>
        <end position="96"/>
    </location>
</feature>
<evidence type="ECO:0000256" key="5">
    <source>
        <dbReference type="ARBA" id="ARBA00023136"/>
    </source>
</evidence>
<dbReference type="Proteomes" id="UP001558713">
    <property type="component" value="Unassembled WGS sequence"/>
</dbReference>
<dbReference type="Pfam" id="PF13881">
    <property type="entry name" value="Rad60-SLD_2"/>
    <property type="match status" value="1"/>
</dbReference>
<dbReference type="PIRSF" id="PIRSF032572">
    <property type="entry name" value="MUB"/>
    <property type="match status" value="1"/>
</dbReference>
<evidence type="ECO:0000256" key="7">
    <source>
        <dbReference type="ARBA" id="ARBA00023288"/>
    </source>
</evidence>
<dbReference type="Gene3D" id="3.10.20.90">
    <property type="entry name" value="Phosphatidylinositol 3-kinase Catalytic Subunit, Chain A, domain 1"/>
    <property type="match status" value="1"/>
</dbReference>
<evidence type="ECO:0000256" key="8">
    <source>
        <dbReference type="ARBA" id="ARBA00023289"/>
    </source>
</evidence>
<sequence length="120" mass="13271">MSGGDLVELKFRLFDGSDIGPFQYPPTATVSVLKERIVSEWPNDKTVVPNSASEIKLINNGRVLENAKTVEQCKTPFDDDVDSVITMHVVVQPSGSKEKPERRTRQQEAPTNCGCCCTIM</sequence>
<evidence type="ECO:0000256" key="9">
    <source>
        <dbReference type="PIRNR" id="PIRNR032572"/>
    </source>
</evidence>
<evidence type="ECO:0000313" key="11">
    <source>
        <dbReference type="EMBL" id="KAL1210103.1"/>
    </source>
</evidence>
<dbReference type="SUPFAM" id="SSF54236">
    <property type="entry name" value="Ubiquitin-like"/>
    <property type="match status" value="1"/>
</dbReference>
<keyword evidence="4" id="KW-0488">Methylation</keyword>
<evidence type="ECO:0000256" key="2">
    <source>
        <dbReference type="ARBA" id="ARBA00004193"/>
    </source>
</evidence>
<keyword evidence="8" id="KW-0636">Prenylation</keyword>
<evidence type="ECO:0000256" key="6">
    <source>
        <dbReference type="ARBA" id="ARBA00023139"/>
    </source>
</evidence>
<dbReference type="AlphaFoldDB" id="A0ABD1ATM1"/>
<organism evidence="11 12">
    <name type="scientific">Cardamine amara subsp. amara</name>
    <dbReference type="NCBI Taxonomy" id="228776"/>
    <lineage>
        <taxon>Eukaryota</taxon>
        <taxon>Viridiplantae</taxon>
        <taxon>Streptophyta</taxon>
        <taxon>Embryophyta</taxon>
        <taxon>Tracheophyta</taxon>
        <taxon>Spermatophyta</taxon>
        <taxon>Magnoliopsida</taxon>
        <taxon>eudicotyledons</taxon>
        <taxon>Gunneridae</taxon>
        <taxon>Pentapetalae</taxon>
        <taxon>rosids</taxon>
        <taxon>malvids</taxon>
        <taxon>Brassicales</taxon>
        <taxon>Brassicaceae</taxon>
        <taxon>Cardamineae</taxon>
        <taxon>Cardamine</taxon>
    </lineage>
</organism>
<dbReference type="PANTHER" id="PTHR13169">
    <property type="entry name" value="UBIQUITIN-LIKE PROTEIN 3 HCG-1 PROTEIN"/>
    <property type="match status" value="1"/>
</dbReference>
<reference evidence="11 12" key="1">
    <citation type="submission" date="2024-04" db="EMBL/GenBank/DDBJ databases">
        <title>Genome assembly C_amara_ONT_v2.</title>
        <authorList>
            <person name="Yant L."/>
            <person name="Moore C."/>
            <person name="Slenker M."/>
        </authorList>
    </citation>
    <scope>NUCLEOTIDE SEQUENCE [LARGE SCALE GENOMIC DNA]</scope>
    <source>
        <tissue evidence="11">Leaf</tissue>
    </source>
</reference>
<comment type="caution">
    <text evidence="11">The sequence shown here is derived from an EMBL/GenBank/DDBJ whole genome shotgun (WGS) entry which is preliminary data.</text>
</comment>
<dbReference type="InterPro" id="IPR029071">
    <property type="entry name" value="Ubiquitin-like_domsf"/>
</dbReference>
<name>A0ABD1ATM1_CARAN</name>
<evidence type="ECO:0000259" key="10">
    <source>
        <dbReference type="PROSITE" id="PS50053"/>
    </source>
</evidence>
<keyword evidence="12" id="KW-1185">Reference proteome</keyword>
<dbReference type="InterPro" id="IPR017000">
    <property type="entry name" value="MUB"/>
</dbReference>
<comment type="subcellular location">
    <subcellularLocation>
        <location evidence="2">Cell membrane</location>
        <topology evidence="2">Lipid-anchor</topology>
    </subcellularLocation>
</comment>
<dbReference type="EMBL" id="JBANAX010000401">
    <property type="protein sequence ID" value="KAL1210103.1"/>
    <property type="molecule type" value="Genomic_DNA"/>
</dbReference>
<dbReference type="CDD" id="cd01814">
    <property type="entry name" value="Ubl_MUBs_plant"/>
    <property type="match status" value="1"/>
</dbReference>
<dbReference type="InterPro" id="IPR040015">
    <property type="entry name" value="UBL3-like"/>
</dbReference>
<evidence type="ECO:0000256" key="3">
    <source>
        <dbReference type="ARBA" id="ARBA00022475"/>
    </source>
</evidence>
<gene>
    <name evidence="11" type="ORF">V5N11_010677</name>
</gene>
<keyword evidence="5 9" id="KW-0472">Membrane</keyword>
<comment type="function">
    <text evidence="1 9">May serve as docking site to facilitate the association of other proteins to the plasma membrane.</text>
</comment>
<keyword evidence="7" id="KW-0449">Lipoprotein</keyword>
<keyword evidence="6" id="KW-0564">Palmitate</keyword>
<dbReference type="InterPro" id="IPR039540">
    <property type="entry name" value="UBL3-like_ubiquitin_dom"/>
</dbReference>
<evidence type="ECO:0000256" key="4">
    <source>
        <dbReference type="ARBA" id="ARBA00022481"/>
    </source>
</evidence>
<evidence type="ECO:0000256" key="1">
    <source>
        <dbReference type="ARBA" id="ARBA00002929"/>
    </source>
</evidence>
<dbReference type="GO" id="GO:0005886">
    <property type="term" value="C:plasma membrane"/>
    <property type="evidence" value="ECO:0007669"/>
    <property type="project" value="UniProtKB-SubCell"/>
</dbReference>
<accession>A0ABD1ATM1</accession>
<evidence type="ECO:0000313" key="12">
    <source>
        <dbReference type="Proteomes" id="UP001558713"/>
    </source>
</evidence>